<accession>D3RY97</accession>
<dbReference type="InterPro" id="IPR050572">
    <property type="entry name" value="Fe-S_Ferredoxin"/>
</dbReference>
<gene>
    <name evidence="6" type="ordered locus">Ferp_1306</name>
</gene>
<dbReference type="eggNOG" id="arCOG00959">
    <property type="taxonomic scope" value="Archaea"/>
</dbReference>
<dbReference type="Pfam" id="PF13187">
    <property type="entry name" value="Fer4_9"/>
    <property type="match status" value="1"/>
</dbReference>
<reference evidence="6 7" key="2">
    <citation type="journal article" date="2011" name="Stand. Genomic Sci.">
        <title>Complete genome sequence of Ferroglobus placidus AEDII12DO.</title>
        <authorList>
            <person name="Anderson I."/>
            <person name="Risso C."/>
            <person name="Holmes D."/>
            <person name="Lucas S."/>
            <person name="Copeland A."/>
            <person name="Lapidus A."/>
            <person name="Cheng J.F."/>
            <person name="Bruce D."/>
            <person name="Goodwin L."/>
            <person name="Pitluck S."/>
            <person name="Saunders E."/>
            <person name="Brettin T."/>
            <person name="Detter J.C."/>
            <person name="Han C."/>
            <person name="Tapia R."/>
            <person name="Larimer F."/>
            <person name="Land M."/>
            <person name="Hauser L."/>
            <person name="Woyke T."/>
            <person name="Lovley D."/>
            <person name="Kyrpides N."/>
            <person name="Ivanova N."/>
        </authorList>
    </citation>
    <scope>NUCLEOTIDE SEQUENCE [LARGE SCALE GENOMIC DNA]</scope>
    <source>
        <strain evidence="7">DSM 10642 / AEDII12DO</strain>
    </source>
</reference>
<feature type="domain" description="4Fe-4S ferredoxin-type" evidence="5">
    <location>
        <begin position="3"/>
        <end position="32"/>
    </location>
</feature>
<dbReference type="OrthoDB" id="51316at2157"/>
<keyword evidence="4" id="KW-0411">Iron-sulfur</keyword>
<dbReference type="GeneID" id="8778819"/>
<dbReference type="PROSITE" id="PS00198">
    <property type="entry name" value="4FE4S_FER_1"/>
    <property type="match status" value="1"/>
</dbReference>
<feature type="domain" description="4Fe-4S ferredoxin-type" evidence="5">
    <location>
        <begin position="45"/>
        <end position="74"/>
    </location>
</feature>
<sequence>MKFRVEFNAERCGGAGECVAVCDKGVWSWKEVEFSFFGKRFRRLMPFPVSQEKCVGCRKCERICPTKCIKVVEA</sequence>
<dbReference type="STRING" id="589924.Ferp_1306"/>
<dbReference type="Gene3D" id="3.30.70.20">
    <property type="match status" value="1"/>
</dbReference>
<evidence type="ECO:0000256" key="3">
    <source>
        <dbReference type="ARBA" id="ARBA00023004"/>
    </source>
</evidence>
<dbReference type="InterPro" id="IPR017896">
    <property type="entry name" value="4Fe4S_Fe-S-bd"/>
</dbReference>
<dbReference type="PaxDb" id="589924-Ferp_1306"/>
<protein>
    <submittedName>
        <fullName evidence="6">4Fe-4S ferredoxin iron-sulfur binding domain protein</fullName>
    </submittedName>
</protein>
<evidence type="ECO:0000313" key="7">
    <source>
        <dbReference type="Proteomes" id="UP000002613"/>
    </source>
</evidence>
<dbReference type="PROSITE" id="PS51379">
    <property type="entry name" value="4FE4S_FER_2"/>
    <property type="match status" value="2"/>
</dbReference>
<keyword evidence="7" id="KW-1185">Reference proteome</keyword>
<dbReference type="HOGENOM" id="CLU_139698_5_3_2"/>
<name>D3RY97_FERPA</name>
<keyword evidence="3" id="KW-0408">Iron</keyword>
<evidence type="ECO:0000256" key="2">
    <source>
        <dbReference type="ARBA" id="ARBA00022723"/>
    </source>
</evidence>
<dbReference type="SUPFAM" id="SSF54862">
    <property type="entry name" value="4Fe-4S ferredoxins"/>
    <property type="match status" value="1"/>
</dbReference>
<dbReference type="GO" id="GO:0016491">
    <property type="term" value="F:oxidoreductase activity"/>
    <property type="evidence" value="ECO:0007669"/>
    <property type="project" value="UniProtKB-ARBA"/>
</dbReference>
<evidence type="ECO:0000256" key="4">
    <source>
        <dbReference type="ARBA" id="ARBA00023014"/>
    </source>
</evidence>
<organism evidence="6 7">
    <name type="scientific">Ferroglobus placidus (strain DSM 10642 / AEDII12DO)</name>
    <dbReference type="NCBI Taxonomy" id="589924"/>
    <lineage>
        <taxon>Archaea</taxon>
        <taxon>Methanobacteriati</taxon>
        <taxon>Methanobacteriota</taxon>
        <taxon>Archaeoglobi</taxon>
        <taxon>Archaeoglobales</taxon>
        <taxon>Archaeoglobaceae</taxon>
        <taxon>Ferroglobus</taxon>
    </lineage>
</organism>
<dbReference type="PANTHER" id="PTHR43687:SF1">
    <property type="entry name" value="FERREDOXIN III"/>
    <property type="match status" value="1"/>
</dbReference>
<proteinExistence type="predicted"/>
<dbReference type="GO" id="GO:0051539">
    <property type="term" value="F:4 iron, 4 sulfur cluster binding"/>
    <property type="evidence" value="ECO:0007669"/>
    <property type="project" value="UniProtKB-KW"/>
</dbReference>
<dbReference type="GO" id="GO:0046872">
    <property type="term" value="F:metal ion binding"/>
    <property type="evidence" value="ECO:0007669"/>
    <property type="project" value="UniProtKB-KW"/>
</dbReference>
<evidence type="ECO:0000256" key="1">
    <source>
        <dbReference type="ARBA" id="ARBA00022485"/>
    </source>
</evidence>
<keyword evidence="1" id="KW-0004">4Fe-4S</keyword>
<dbReference type="AlphaFoldDB" id="D3RY97"/>
<keyword evidence="2" id="KW-0479">Metal-binding</keyword>
<dbReference type="EMBL" id="CP001899">
    <property type="protein sequence ID" value="ADC65460.1"/>
    <property type="molecule type" value="Genomic_DNA"/>
</dbReference>
<dbReference type="PANTHER" id="PTHR43687">
    <property type="entry name" value="ADENYLYLSULFATE REDUCTASE, BETA SUBUNIT"/>
    <property type="match status" value="1"/>
</dbReference>
<dbReference type="Proteomes" id="UP000002613">
    <property type="component" value="Chromosome"/>
</dbReference>
<evidence type="ECO:0000313" key="6">
    <source>
        <dbReference type="EMBL" id="ADC65460.1"/>
    </source>
</evidence>
<dbReference type="InterPro" id="IPR017900">
    <property type="entry name" value="4Fe4S_Fe_S_CS"/>
</dbReference>
<evidence type="ECO:0000259" key="5">
    <source>
        <dbReference type="PROSITE" id="PS51379"/>
    </source>
</evidence>
<dbReference type="KEGG" id="fpl:Ferp_1306"/>
<dbReference type="RefSeq" id="WP_012965803.1">
    <property type="nucleotide sequence ID" value="NC_013849.1"/>
</dbReference>
<reference evidence="7" key="1">
    <citation type="submission" date="2010-02" db="EMBL/GenBank/DDBJ databases">
        <title>Complete sequence of Ferroglobus placidus DSM 10642.</title>
        <authorList>
            <consortium name="US DOE Joint Genome Institute"/>
            <person name="Lucas S."/>
            <person name="Copeland A."/>
            <person name="Lapidus A."/>
            <person name="Cheng J.-F."/>
            <person name="Bruce D."/>
            <person name="Goodwin L."/>
            <person name="Pitluck S."/>
            <person name="Saunders E."/>
            <person name="Brettin T."/>
            <person name="Detter J.C."/>
            <person name="Han C."/>
            <person name="Tapia R."/>
            <person name="Larimer F."/>
            <person name="Land M."/>
            <person name="Hauser L."/>
            <person name="Kyrpides N."/>
            <person name="Ivanova N."/>
            <person name="Holmes D."/>
            <person name="Lovley D."/>
            <person name="Kyrpides N."/>
            <person name="Anderson I.J."/>
            <person name="Woyke T."/>
        </authorList>
    </citation>
    <scope>NUCLEOTIDE SEQUENCE [LARGE SCALE GENOMIC DNA]</scope>
    <source>
        <strain evidence="7">DSM 10642 / AEDII12DO</strain>
    </source>
</reference>